<feature type="compositionally biased region" description="Polar residues" evidence="1">
    <location>
        <begin position="70"/>
        <end position="80"/>
    </location>
</feature>
<organism evidence="2 3">
    <name type="scientific">Naematelia encephala</name>
    <dbReference type="NCBI Taxonomy" id="71784"/>
    <lineage>
        <taxon>Eukaryota</taxon>
        <taxon>Fungi</taxon>
        <taxon>Dikarya</taxon>
        <taxon>Basidiomycota</taxon>
        <taxon>Agaricomycotina</taxon>
        <taxon>Tremellomycetes</taxon>
        <taxon>Tremellales</taxon>
        <taxon>Naemateliaceae</taxon>
        <taxon>Naematelia</taxon>
    </lineage>
</organism>
<dbReference type="InParanoid" id="A0A1Y2AQ42"/>
<protein>
    <submittedName>
        <fullName evidence="2">Uncharacterized protein</fullName>
    </submittedName>
</protein>
<dbReference type="OrthoDB" id="2575599at2759"/>
<comment type="caution">
    <text evidence="2">The sequence shown here is derived from an EMBL/GenBank/DDBJ whole genome shotgun (WGS) entry which is preliminary data.</text>
</comment>
<gene>
    <name evidence="2" type="ORF">BCR39DRAFT_546161</name>
</gene>
<dbReference type="Proteomes" id="UP000193986">
    <property type="component" value="Unassembled WGS sequence"/>
</dbReference>
<evidence type="ECO:0000313" key="3">
    <source>
        <dbReference type="Proteomes" id="UP000193986"/>
    </source>
</evidence>
<reference evidence="2 3" key="1">
    <citation type="submission" date="2016-07" db="EMBL/GenBank/DDBJ databases">
        <title>Pervasive Adenine N6-methylation of Active Genes in Fungi.</title>
        <authorList>
            <consortium name="DOE Joint Genome Institute"/>
            <person name="Mondo S.J."/>
            <person name="Dannebaum R.O."/>
            <person name="Kuo R.C."/>
            <person name="Labutti K."/>
            <person name="Haridas S."/>
            <person name="Kuo A."/>
            <person name="Salamov A."/>
            <person name="Ahrendt S.R."/>
            <person name="Lipzen A."/>
            <person name="Sullivan W."/>
            <person name="Andreopoulos W.B."/>
            <person name="Clum A."/>
            <person name="Lindquist E."/>
            <person name="Daum C."/>
            <person name="Ramamoorthy G.K."/>
            <person name="Gryganskyi A."/>
            <person name="Culley D."/>
            <person name="Magnuson J.K."/>
            <person name="James T.Y."/>
            <person name="O'Malley M.A."/>
            <person name="Stajich J.E."/>
            <person name="Spatafora J.W."/>
            <person name="Visel A."/>
            <person name="Grigoriev I.V."/>
        </authorList>
    </citation>
    <scope>NUCLEOTIDE SEQUENCE [LARGE SCALE GENOMIC DNA]</scope>
    <source>
        <strain evidence="2 3">68-887.2</strain>
    </source>
</reference>
<accession>A0A1Y2AQ42</accession>
<dbReference type="AlphaFoldDB" id="A0A1Y2AQ42"/>
<feature type="region of interest" description="Disordered" evidence="1">
    <location>
        <begin position="58"/>
        <end position="89"/>
    </location>
</feature>
<evidence type="ECO:0000313" key="2">
    <source>
        <dbReference type="EMBL" id="ORY24683.1"/>
    </source>
</evidence>
<sequence length="295" mass="31003">MDIVKLGEPSSPRLPSPPPSHLILPVFDIPSLKPLHPSQDLLTLLDLSPLYASHVKPYLDEEDPVPPSTAPGQTQASTGGRRNRRRRKLEKGYTGLIEDCIDPTPVGEGKDTNHLLPLLGDSPWVEVYDGPIERLDWESTLRVARLPEGHKESGYESGRKIGVEEAEIRRQKRKQKHLQSLAIPPPTPHPNTPMTDEVLIPVPPPSRAPFSATNRRSSGGASGGGGGIKPFGRGGARMTAPPGVGLGSKRPAEGGLGGGVGKKMKFGAAGAGESRSTSPAAGAAGGGGRSITQAL</sequence>
<feature type="region of interest" description="Disordered" evidence="1">
    <location>
        <begin position="205"/>
        <end position="295"/>
    </location>
</feature>
<evidence type="ECO:0000256" key="1">
    <source>
        <dbReference type="SAM" id="MobiDB-lite"/>
    </source>
</evidence>
<dbReference type="EMBL" id="MCFC01000065">
    <property type="protein sequence ID" value="ORY24683.1"/>
    <property type="molecule type" value="Genomic_DNA"/>
</dbReference>
<name>A0A1Y2AQ42_9TREE</name>
<feature type="region of interest" description="Disordered" evidence="1">
    <location>
        <begin position="1"/>
        <end position="20"/>
    </location>
</feature>
<feature type="compositionally biased region" description="Gly residues" evidence="1">
    <location>
        <begin position="220"/>
        <end position="235"/>
    </location>
</feature>
<feature type="compositionally biased region" description="Low complexity" evidence="1">
    <location>
        <begin position="1"/>
        <end position="11"/>
    </location>
</feature>
<dbReference type="STRING" id="71784.A0A1Y2AQ42"/>
<proteinExistence type="predicted"/>
<keyword evidence="3" id="KW-1185">Reference proteome</keyword>